<name>L1J6L2_GUITC</name>
<dbReference type="AlphaFoldDB" id="L1J6L2"/>
<feature type="region of interest" description="Disordered" evidence="1">
    <location>
        <begin position="148"/>
        <end position="187"/>
    </location>
</feature>
<evidence type="ECO:0000313" key="4">
    <source>
        <dbReference type="Proteomes" id="UP000011087"/>
    </source>
</evidence>
<evidence type="ECO:0000313" key="2">
    <source>
        <dbReference type="EMBL" id="EKX43720.1"/>
    </source>
</evidence>
<evidence type="ECO:0000313" key="3">
    <source>
        <dbReference type="EnsemblProtists" id="EKX43720"/>
    </source>
</evidence>
<organism evidence="2">
    <name type="scientific">Guillardia theta (strain CCMP2712)</name>
    <name type="common">Cryptophyte</name>
    <dbReference type="NCBI Taxonomy" id="905079"/>
    <lineage>
        <taxon>Eukaryota</taxon>
        <taxon>Cryptophyceae</taxon>
        <taxon>Pyrenomonadales</taxon>
        <taxon>Geminigeraceae</taxon>
        <taxon>Guillardia</taxon>
    </lineage>
</organism>
<evidence type="ECO:0000256" key="1">
    <source>
        <dbReference type="SAM" id="MobiDB-lite"/>
    </source>
</evidence>
<keyword evidence="4" id="KW-1185">Reference proteome</keyword>
<sequence>MELELHCPVDRIPQLDKAHKNQQKSGVCDSEMSLQGKETEYHLKYPVDNSIQPDRSRIQKANHQYNNIPLYKQGIAKLSSVSGWEKSIQLGMEIGPRETSVPCWTWQAVIFSYQISSDIEFLADNNVPMHNPVEELMSLASTSRIGLESRGCEDPGGQKYPGGHCRMPPVEEPDGQYAPGGHKTQST</sequence>
<proteinExistence type="predicted"/>
<dbReference type="PaxDb" id="55529-EKX43720"/>
<dbReference type="RefSeq" id="XP_005830700.1">
    <property type="nucleotide sequence ID" value="XM_005830643.1"/>
</dbReference>
<dbReference type="EMBL" id="JH993008">
    <property type="protein sequence ID" value="EKX43720.1"/>
    <property type="molecule type" value="Genomic_DNA"/>
</dbReference>
<reference evidence="4" key="2">
    <citation type="submission" date="2012-11" db="EMBL/GenBank/DDBJ databases">
        <authorList>
            <person name="Kuo A."/>
            <person name="Curtis B.A."/>
            <person name="Tanifuji G."/>
            <person name="Burki F."/>
            <person name="Gruber A."/>
            <person name="Irimia M."/>
            <person name="Maruyama S."/>
            <person name="Arias M.C."/>
            <person name="Ball S.G."/>
            <person name="Gile G.H."/>
            <person name="Hirakawa Y."/>
            <person name="Hopkins J.F."/>
            <person name="Rensing S.A."/>
            <person name="Schmutz J."/>
            <person name="Symeonidi A."/>
            <person name="Elias M."/>
            <person name="Eveleigh R.J."/>
            <person name="Herman E.K."/>
            <person name="Klute M.J."/>
            <person name="Nakayama T."/>
            <person name="Obornik M."/>
            <person name="Reyes-Prieto A."/>
            <person name="Armbrust E.V."/>
            <person name="Aves S.J."/>
            <person name="Beiko R.G."/>
            <person name="Coutinho P."/>
            <person name="Dacks J.B."/>
            <person name="Durnford D.G."/>
            <person name="Fast N.M."/>
            <person name="Green B.R."/>
            <person name="Grisdale C."/>
            <person name="Hempe F."/>
            <person name="Henrissat B."/>
            <person name="Hoppner M.P."/>
            <person name="Ishida K.-I."/>
            <person name="Kim E."/>
            <person name="Koreny L."/>
            <person name="Kroth P.G."/>
            <person name="Liu Y."/>
            <person name="Malik S.-B."/>
            <person name="Maier U.G."/>
            <person name="McRose D."/>
            <person name="Mock T."/>
            <person name="Neilson J.A."/>
            <person name="Onodera N.T."/>
            <person name="Poole A.M."/>
            <person name="Pritham E.J."/>
            <person name="Richards T.A."/>
            <person name="Rocap G."/>
            <person name="Roy S.W."/>
            <person name="Sarai C."/>
            <person name="Schaack S."/>
            <person name="Shirato S."/>
            <person name="Slamovits C.H."/>
            <person name="Spencer D.F."/>
            <person name="Suzuki S."/>
            <person name="Worden A.Z."/>
            <person name="Zauner S."/>
            <person name="Barry K."/>
            <person name="Bell C."/>
            <person name="Bharti A.K."/>
            <person name="Crow J.A."/>
            <person name="Grimwood J."/>
            <person name="Kramer R."/>
            <person name="Lindquist E."/>
            <person name="Lucas S."/>
            <person name="Salamov A."/>
            <person name="McFadden G.I."/>
            <person name="Lane C.E."/>
            <person name="Keeling P.J."/>
            <person name="Gray M.W."/>
            <person name="Grigoriev I.V."/>
            <person name="Archibald J.M."/>
        </authorList>
    </citation>
    <scope>NUCLEOTIDE SEQUENCE</scope>
    <source>
        <strain evidence="4">CCMP2712</strain>
    </source>
</reference>
<dbReference type="Proteomes" id="UP000011087">
    <property type="component" value="Unassembled WGS sequence"/>
</dbReference>
<dbReference type="HOGENOM" id="CLU_1450253_0_0_1"/>
<accession>L1J6L2</accession>
<protein>
    <submittedName>
        <fullName evidence="2 3">Uncharacterized protein</fullName>
    </submittedName>
</protein>
<dbReference type="KEGG" id="gtt:GUITHDRAFT_110174"/>
<dbReference type="EnsemblProtists" id="EKX43720">
    <property type="protein sequence ID" value="EKX43720"/>
    <property type="gene ID" value="GUITHDRAFT_110174"/>
</dbReference>
<dbReference type="GeneID" id="17300476"/>
<gene>
    <name evidence="2" type="ORF">GUITHDRAFT_110174</name>
</gene>
<reference evidence="2 4" key="1">
    <citation type="journal article" date="2012" name="Nature">
        <title>Algal genomes reveal evolutionary mosaicism and the fate of nucleomorphs.</title>
        <authorList>
            <consortium name="DOE Joint Genome Institute"/>
            <person name="Curtis B.A."/>
            <person name="Tanifuji G."/>
            <person name="Burki F."/>
            <person name="Gruber A."/>
            <person name="Irimia M."/>
            <person name="Maruyama S."/>
            <person name="Arias M.C."/>
            <person name="Ball S.G."/>
            <person name="Gile G.H."/>
            <person name="Hirakawa Y."/>
            <person name="Hopkins J.F."/>
            <person name="Kuo A."/>
            <person name="Rensing S.A."/>
            <person name="Schmutz J."/>
            <person name="Symeonidi A."/>
            <person name="Elias M."/>
            <person name="Eveleigh R.J."/>
            <person name="Herman E.K."/>
            <person name="Klute M.J."/>
            <person name="Nakayama T."/>
            <person name="Obornik M."/>
            <person name="Reyes-Prieto A."/>
            <person name="Armbrust E.V."/>
            <person name="Aves S.J."/>
            <person name="Beiko R.G."/>
            <person name="Coutinho P."/>
            <person name="Dacks J.B."/>
            <person name="Durnford D.G."/>
            <person name="Fast N.M."/>
            <person name="Green B.R."/>
            <person name="Grisdale C.J."/>
            <person name="Hempel F."/>
            <person name="Henrissat B."/>
            <person name="Hoppner M.P."/>
            <person name="Ishida K."/>
            <person name="Kim E."/>
            <person name="Koreny L."/>
            <person name="Kroth P.G."/>
            <person name="Liu Y."/>
            <person name="Malik S.B."/>
            <person name="Maier U.G."/>
            <person name="McRose D."/>
            <person name="Mock T."/>
            <person name="Neilson J.A."/>
            <person name="Onodera N.T."/>
            <person name="Poole A.M."/>
            <person name="Pritham E.J."/>
            <person name="Richards T.A."/>
            <person name="Rocap G."/>
            <person name="Roy S.W."/>
            <person name="Sarai C."/>
            <person name="Schaack S."/>
            <person name="Shirato S."/>
            <person name="Slamovits C.H."/>
            <person name="Spencer D.F."/>
            <person name="Suzuki S."/>
            <person name="Worden A.Z."/>
            <person name="Zauner S."/>
            <person name="Barry K."/>
            <person name="Bell C."/>
            <person name="Bharti A.K."/>
            <person name="Crow J.A."/>
            <person name="Grimwood J."/>
            <person name="Kramer R."/>
            <person name="Lindquist E."/>
            <person name="Lucas S."/>
            <person name="Salamov A."/>
            <person name="McFadden G.I."/>
            <person name="Lane C.E."/>
            <person name="Keeling P.J."/>
            <person name="Gray M.W."/>
            <person name="Grigoriev I.V."/>
            <person name="Archibald J.M."/>
        </authorList>
    </citation>
    <scope>NUCLEOTIDE SEQUENCE</scope>
    <source>
        <strain evidence="2 4">CCMP2712</strain>
    </source>
</reference>
<reference evidence="3" key="3">
    <citation type="submission" date="2015-06" db="UniProtKB">
        <authorList>
            <consortium name="EnsemblProtists"/>
        </authorList>
    </citation>
    <scope>IDENTIFICATION</scope>
</reference>